<name>A0A239TT35_9FIRM</name>
<sequence>MGYCGYKNIEVKDLNVREWNCPECKTHHDRDVNAAINIRDEGLRILNIA</sequence>
<evidence type="ECO:0000259" key="2">
    <source>
        <dbReference type="Pfam" id="PF07282"/>
    </source>
</evidence>
<dbReference type="AlphaFoldDB" id="A0A239TT35"/>
<proteinExistence type="predicted"/>
<dbReference type="Pfam" id="PF07282">
    <property type="entry name" value="Cas12f1-like_TNB"/>
    <property type="match status" value="1"/>
</dbReference>
<dbReference type="InterPro" id="IPR010095">
    <property type="entry name" value="Cas12f1-like_TNB"/>
</dbReference>
<evidence type="ECO:0000313" key="4">
    <source>
        <dbReference type="Proteomes" id="UP000215383"/>
    </source>
</evidence>
<dbReference type="eggNOG" id="COG0675">
    <property type="taxonomic scope" value="Bacteria"/>
</dbReference>
<dbReference type="Proteomes" id="UP000215383">
    <property type="component" value="Chromosome 1"/>
</dbReference>
<feature type="domain" description="Cas12f1-like TNB" evidence="2">
    <location>
        <begin position="4"/>
        <end position="38"/>
    </location>
</feature>
<gene>
    <name evidence="3" type="ORF">SAMEA4364220_01284</name>
</gene>
<keyword evidence="4" id="KW-1185">Reference proteome</keyword>
<organism evidence="3 4">
    <name type="scientific">Megamonas hypermegale</name>
    <dbReference type="NCBI Taxonomy" id="158847"/>
    <lineage>
        <taxon>Bacteria</taxon>
        <taxon>Bacillati</taxon>
        <taxon>Bacillota</taxon>
        <taxon>Negativicutes</taxon>
        <taxon>Selenomonadales</taxon>
        <taxon>Selenomonadaceae</taxon>
        <taxon>Megamonas</taxon>
    </lineage>
</organism>
<reference evidence="3 4" key="1">
    <citation type="submission" date="2017-06" db="EMBL/GenBank/DDBJ databases">
        <authorList>
            <consortium name="Pathogen Informatics"/>
        </authorList>
    </citation>
    <scope>NUCLEOTIDE SEQUENCE [LARGE SCALE GENOMIC DNA]</scope>
    <source>
        <strain evidence="3 4">NCTC10570</strain>
    </source>
</reference>
<evidence type="ECO:0000313" key="3">
    <source>
        <dbReference type="EMBL" id="SNV00298.1"/>
    </source>
</evidence>
<evidence type="ECO:0000256" key="1">
    <source>
        <dbReference type="ARBA" id="ARBA00023125"/>
    </source>
</evidence>
<accession>A0A239TT35</accession>
<dbReference type="EMBL" id="LT906446">
    <property type="protein sequence ID" value="SNV00298.1"/>
    <property type="molecule type" value="Genomic_DNA"/>
</dbReference>
<dbReference type="GO" id="GO:0003677">
    <property type="term" value="F:DNA binding"/>
    <property type="evidence" value="ECO:0007669"/>
    <property type="project" value="UniProtKB-KW"/>
</dbReference>
<keyword evidence="1 3" id="KW-0238">DNA-binding</keyword>
<protein>
    <submittedName>
        <fullName evidence="3">Putative transposase DNA-binding domain</fullName>
    </submittedName>
</protein>